<comment type="caution">
    <text evidence="1">The sequence shown here is derived from an EMBL/GenBank/DDBJ whole genome shotgun (WGS) entry which is preliminary data.</text>
</comment>
<keyword evidence="2" id="KW-1185">Reference proteome</keyword>
<dbReference type="EMBL" id="JBIACJ010000003">
    <property type="protein sequence ID" value="MFE8696210.1"/>
    <property type="molecule type" value="Genomic_DNA"/>
</dbReference>
<accession>A0ABW6JZQ1</accession>
<gene>
    <name evidence="1" type="ORF">ACFYKT_07570</name>
</gene>
<dbReference type="Proteomes" id="UP001601058">
    <property type="component" value="Unassembled WGS sequence"/>
</dbReference>
<organism evidence="1 2">
    <name type="scientific">Cytobacillus mangrovibacter</name>
    <dbReference type="NCBI Taxonomy" id="3299024"/>
    <lineage>
        <taxon>Bacteria</taxon>
        <taxon>Bacillati</taxon>
        <taxon>Bacillota</taxon>
        <taxon>Bacilli</taxon>
        <taxon>Bacillales</taxon>
        <taxon>Bacillaceae</taxon>
        <taxon>Cytobacillus</taxon>
    </lineage>
</organism>
<proteinExistence type="predicted"/>
<protein>
    <submittedName>
        <fullName evidence="1">Uncharacterized protein</fullName>
    </submittedName>
</protein>
<name>A0ABW6JZQ1_9BACI</name>
<evidence type="ECO:0000313" key="2">
    <source>
        <dbReference type="Proteomes" id="UP001601058"/>
    </source>
</evidence>
<evidence type="ECO:0000313" key="1">
    <source>
        <dbReference type="EMBL" id="MFE8696210.1"/>
    </source>
</evidence>
<dbReference type="RefSeq" id="WP_389217742.1">
    <property type="nucleotide sequence ID" value="NZ_JBIACJ010000003.1"/>
</dbReference>
<sequence length="66" mass="7782">MACIRVKAIASDCNRYLYRRPMPELLMIFYPLQNCPKQKKPVEMYAECDPHRESTFLHTSPTGMFI</sequence>
<reference evidence="1 2" key="1">
    <citation type="submission" date="2024-08" db="EMBL/GenBank/DDBJ databases">
        <title>Two novel Cytobacillus novel species.</title>
        <authorList>
            <person name="Liu G."/>
        </authorList>
    </citation>
    <scope>NUCLEOTIDE SEQUENCE [LARGE SCALE GENOMIC DNA]</scope>
    <source>
        <strain evidence="1 2">FJAT-53684</strain>
    </source>
</reference>